<evidence type="ECO:0000313" key="3">
    <source>
        <dbReference type="Proteomes" id="UP001364224"/>
    </source>
</evidence>
<gene>
    <name evidence="2" type="ORF">V1286_001905</name>
</gene>
<feature type="chain" id="PRO_5045058417" evidence="1">
    <location>
        <begin position="20"/>
        <end position="155"/>
    </location>
</feature>
<sequence length="155" mass="15696">MRIILVAAALAALTVGASAQDKRPDYGTAVNAAGAKKIAAGVVAECQKNGWNVAVAVVDNHGFLVYFERMDNTQTGSMDIAIGKAKSAATYRRPTRVFMEAINKGGPATATLPGVFASPGGLPIMIDGKVTGGVGVSGVTGDQDEQCAKAGLGTT</sequence>
<dbReference type="Pfam" id="PF03928">
    <property type="entry name" value="HbpS-like"/>
    <property type="match status" value="1"/>
</dbReference>
<keyword evidence="1" id="KW-0732">Signal</keyword>
<dbReference type="RefSeq" id="WP_334479098.1">
    <property type="nucleotide sequence ID" value="NZ_JAZHRV010000001.1"/>
</dbReference>
<dbReference type="Gene3D" id="3.30.450.150">
    <property type="entry name" value="Haem-degrading domain"/>
    <property type="match status" value="1"/>
</dbReference>
<dbReference type="SUPFAM" id="SSF143744">
    <property type="entry name" value="GlcG-like"/>
    <property type="match status" value="1"/>
</dbReference>
<dbReference type="PANTHER" id="PTHR34309">
    <property type="entry name" value="SLR1406 PROTEIN"/>
    <property type="match status" value="1"/>
</dbReference>
<evidence type="ECO:0000256" key="1">
    <source>
        <dbReference type="SAM" id="SignalP"/>
    </source>
</evidence>
<evidence type="ECO:0000313" key="2">
    <source>
        <dbReference type="EMBL" id="MEH2554376.1"/>
    </source>
</evidence>
<dbReference type="Proteomes" id="UP001364224">
    <property type="component" value="Unassembled WGS sequence"/>
</dbReference>
<dbReference type="InterPro" id="IPR005624">
    <property type="entry name" value="PduO/GlcC-like"/>
</dbReference>
<dbReference type="InterPro" id="IPR052517">
    <property type="entry name" value="GlcG_carb_metab_protein"/>
</dbReference>
<feature type="signal peptide" evidence="1">
    <location>
        <begin position="1"/>
        <end position="19"/>
    </location>
</feature>
<dbReference type="InterPro" id="IPR038084">
    <property type="entry name" value="PduO/GlcC-like_sf"/>
</dbReference>
<name>A0ABU8B8E5_9BRAD</name>
<dbReference type="PANTHER" id="PTHR34309:SF1">
    <property type="entry name" value="PROTEIN GLCG"/>
    <property type="match status" value="1"/>
</dbReference>
<protein>
    <submittedName>
        <fullName evidence="2">Glc operon protein GlcG</fullName>
    </submittedName>
</protein>
<organism evidence="2 3">
    <name type="scientific">Bradyrhizobium algeriense</name>
    <dbReference type="NCBI Taxonomy" id="634784"/>
    <lineage>
        <taxon>Bacteria</taxon>
        <taxon>Pseudomonadati</taxon>
        <taxon>Pseudomonadota</taxon>
        <taxon>Alphaproteobacteria</taxon>
        <taxon>Hyphomicrobiales</taxon>
        <taxon>Nitrobacteraceae</taxon>
        <taxon>Bradyrhizobium</taxon>
    </lineage>
</organism>
<keyword evidence="3" id="KW-1185">Reference proteome</keyword>
<comment type="caution">
    <text evidence="2">The sequence shown here is derived from an EMBL/GenBank/DDBJ whole genome shotgun (WGS) entry which is preliminary data.</text>
</comment>
<proteinExistence type="predicted"/>
<reference evidence="2 3" key="1">
    <citation type="submission" date="2024-02" db="EMBL/GenBank/DDBJ databases">
        <title>Adaptive strategies in a cosmopolitan and abundant soil bacterium.</title>
        <authorList>
            <person name="Carini P."/>
        </authorList>
    </citation>
    <scope>NUCLEOTIDE SEQUENCE [LARGE SCALE GENOMIC DNA]</scope>
    <source>
        <strain evidence="2 3">AZCC 1608</strain>
    </source>
</reference>
<dbReference type="EMBL" id="JAZHRV010000001">
    <property type="protein sequence ID" value="MEH2554376.1"/>
    <property type="molecule type" value="Genomic_DNA"/>
</dbReference>
<accession>A0ABU8B8E5</accession>